<evidence type="ECO:0000256" key="1">
    <source>
        <dbReference type="SAM" id="MobiDB-lite"/>
    </source>
</evidence>
<feature type="compositionally biased region" description="Low complexity" evidence="1">
    <location>
        <begin position="125"/>
        <end position="152"/>
    </location>
</feature>
<feature type="compositionally biased region" description="Polar residues" evidence="1">
    <location>
        <begin position="598"/>
        <end position="607"/>
    </location>
</feature>
<keyword evidence="2" id="KW-1133">Transmembrane helix</keyword>
<feature type="region of interest" description="Disordered" evidence="1">
    <location>
        <begin position="546"/>
        <end position="735"/>
    </location>
</feature>
<feature type="compositionally biased region" description="Polar residues" evidence="1">
    <location>
        <begin position="642"/>
        <end position="670"/>
    </location>
</feature>
<dbReference type="AlphaFoldDB" id="A0AAE0K1W4"/>
<feature type="compositionally biased region" description="Low complexity" evidence="1">
    <location>
        <begin position="104"/>
        <end position="117"/>
    </location>
</feature>
<feature type="compositionally biased region" description="Polar residues" evidence="1">
    <location>
        <begin position="156"/>
        <end position="174"/>
    </location>
</feature>
<feature type="compositionally biased region" description="Polar residues" evidence="1">
    <location>
        <begin position="555"/>
        <end position="584"/>
    </location>
</feature>
<dbReference type="Proteomes" id="UP001285441">
    <property type="component" value="Unassembled WGS sequence"/>
</dbReference>
<accession>A0AAE0K1W4</accession>
<feature type="compositionally biased region" description="Polar residues" evidence="1">
    <location>
        <begin position="378"/>
        <end position="421"/>
    </location>
</feature>
<feature type="region of interest" description="Disordered" evidence="1">
    <location>
        <begin position="760"/>
        <end position="813"/>
    </location>
</feature>
<feature type="compositionally biased region" description="Basic and acidic residues" evidence="1">
    <location>
        <begin position="491"/>
        <end position="500"/>
    </location>
</feature>
<feature type="compositionally biased region" description="Low complexity" evidence="1">
    <location>
        <begin position="180"/>
        <end position="193"/>
    </location>
</feature>
<feature type="transmembrane region" description="Helical" evidence="2">
    <location>
        <begin position="950"/>
        <end position="970"/>
    </location>
</feature>
<dbReference type="EMBL" id="JAULSW010000010">
    <property type="protein sequence ID" value="KAK3368047.1"/>
    <property type="molecule type" value="Genomic_DNA"/>
</dbReference>
<organism evidence="3 4">
    <name type="scientific">Podospora didyma</name>
    <dbReference type="NCBI Taxonomy" id="330526"/>
    <lineage>
        <taxon>Eukaryota</taxon>
        <taxon>Fungi</taxon>
        <taxon>Dikarya</taxon>
        <taxon>Ascomycota</taxon>
        <taxon>Pezizomycotina</taxon>
        <taxon>Sordariomycetes</taxon>
        <taxon>Sordariomycetidae</taxon>
        <taxon>Sordariales</taxon>
        <taxon>Podosporaceae</taxon>
        <taxon>Podospora</taxon>
    </lineage>
</organism>
<keyword evidence="2" id="KW-0472">Membrane</keyword>
<sequence length="979" mass="104928">MSASPTRHGRTTPLNERSQSQNNTLAIRIVPYTPPRLDPDGRAPSQASSRPAYGPGERLFGGAEEQEKASGSISSTSSRSTSTAKEPGRGGQASEGYAGGRQGSALSSPSASSLSLARRARGDLRVSGSKPATSPSSSSPSPSSGSSGPPAALALRSSSEVSTHITTINASPALQDTRPGESASSPISAGAGPAPQPRPLSRRANLVAVHSDKTFSLVRLRPQSDVSGSLGSISSPPLSYSSRTSNSHDHPSISAWSEDRAGSPLTSTGSTVPDHSFSDPAPLTPSPGSSSTHLAEDPSASSPWNYRMIGGLRKVPRTPDLKKKSPLYATAPSAPETPLAPLPEVPPYEHENDHTDDQDEDDHQDRTPSRTIVPKASFASSISALTVSTTSENTNYRVFGPSSSPQQSNDSLPLPSSSHSNYELLGESSPAAPFSSSPPPSSLFNDENYILHGDPSPSSSLATVPRRPRPTYSQESLLVPPLRPGKKRSHEKIGYYKQRSRENLRARAGSLQSLKSISSIISTQDASQAFFAAPVLINFGASTTSRSARAREPENTSQQQHHPWSALQTSGSPTGSYTAPSLMTQRPPVPMIQAHPHQWSSQLSTVVSESEGDGESERGPTRSVSPETSSGNGHRRRSSNGWASSLHSRQMQSISSSLAAQLEEVSSNSDSLERPQPTYARVGPSQLLTVRDQDEDGDGLADLQQQPSRSGLSAFFTSSNSSSRNLHSSSSSRANSLTSSIPAWAKVYYGSGERRFLGAPSIVSPSEAGDSRPGSSAFMSSDSPNTDHFPMNIHSSRRRAKEVRQTTSHRAFSDSGSMEITAAPMNQDYNVFRSIKRKTSSIWSPHLRMDRRATRYSVWDPPSVTWSADTGILGKRNAQVVLFTLGFIFPFAWMIAALLPLPPNPTLHMLERDSSQSQFSRARPEYTFTPRAIDETRYESARWWRNLNRLMSILGLLIIGAVIALVVVGAKQGWIVRTS</sequence>
<evidence type="ECO:0000313" key="4">
    <source>
        <dbReference type="Proteomes" id="UP001285441"/>
    </source>
</evidence>
<feature type="compositionally biased region" description="Polar residues" evidence="1">
    <location>
        <begin position="286"/>
        <end position="304"/>
    </location>
</feature>
<proteinExistence type="predicted"/>
<feature type="compositionally biased region" description="Polar residues" evidence="1">
    <location>
        <begin position="264"/>
        <end position="273"/>
    </location>
</feature>
<feature type="compositionally biased region" description="Basic and acidic residues" evidence="1">
    <location>
        <begin position="246"/>
        <end position="261"/>
    </location>
</feature>
<feature type="compositionally biased region" description="Low complexity" evidence="1">
    <location>
        <begin position="713"/>
        <end position="735"/>
    </location>
</feature>
<reference evidence="3" key="1">
    <citation type="journal article" date="2023" name="Mol. Phylogenet. Evol.">
        <title>Genome-scale phylogeny and comparative genomics of the fungal order Sordariales.</title>
        <authorList>
            <person name="Hensen N."/>
            <person name="Bonometti L."/>
            <person name="Westerberg I."/>
            <person name="Brannstrom I.O."/>
            <person name="Guillou S."/>
            <person name="Cros-Aarteil S."/>
            <person name="Calhoun S."/>
            <person name="Haridas S."/>
            <person name="Kuo A."/>
            <person name="Mondo S."/>
            <person name="Pangilinan J."/>
            <person name="Riley R."/>
            <person name="LaButti K."/>
            <person name="Andreopoulos B."/>
            <person name="Lipzen A."/>
            <person name="Chen C."/>
            <person name="Yan M."/>
            <person name="Daum C."/>
            <person name="Ng V."/>
            <person name="Clum A."/>
            <person name="Steindorff A."/>
            <person name="Ohm R.A."/>
            <person name="Martin F."/>
            <person name="Silar P."/>
            <person name="Natvig D.O."/>
            <person name="Lalanne C."/>
            <person name="Gautier V."/>
            <person name="Ament-Velasquez S.L."/>
            <person name="Kruys A."/>
            <person name="Hutchinson M.I."/>
            <person name="Powell A.J."/>
            <person name="Barry K."/>
            <person name="Miller A.N."/>
            <person name="Grigoriev I.V."/>
            <person name="Debuchy R."/>
            <person name="Gladieux P."/>
            <person name="Hiltunen Thoren M."/>
            <person name="Johannesson H."/>
        </authorList>
    </citation>
    <scope>NUCLEOTIDE SEQUENCE</scope>
    <source>
        <strain evidence="3">CBS 232.78</strain>
    </source>
</reference>
<feature type="compositionally biased region" description="Low complexity" evidence="1">
    <location>
        <begin position="70"/>
        <end position="83"/>
    </location>
</feature>
<keyword evidence="2" id="KW-0812">Transmembrane</keyword>
<gene>
    <name evidence="3" type="ORF">B0H63DRAFT_66953</name>
</gene>
<evidence type="ECO:0000256" key="2">
    <source>
        <dbReference type="SAM" id="Phobius"/>
    </source>
</evidence>
<feature type="compositionally biased region" description="Low complexity" evidence="1">
    <location>
        <begin position="224"/>
        <end position="245"/>
    </location>
</feature>
<feature type="compositionally biased region" description="Gly residues" evidence="1">
    <location>
        <begin position="89"/>
        <end position="102"/>
    </location>
</feature>
<comment type="caution">
    <text evidence="3">The sequence shown here is derived from an EMBL/GenBank/DDBJ whole genome shotgun (WGS) entry which is preliminary data.</text>
</comment>
<feature type="region of interest" description="Disordered" evidence="1">
    <location>
        <begin position="1"/>
        <end position="500"/>
    </location>
</feature>
<feature type="transmembrane region" description="Helical" evidence="2">
    <location>
        <begin position="880"/>
        <end position="901"/>
    </location>
</feature>
<evidence type="ECO:0000313" key="3">
    <source>
        <dbReference type="EMBL" id="KAK3368047.1"/>
    </source>
</evidence>
<evidence type="ECO:0008006" key="5">
    <source>
        <dbReference type="Google" id="ProtNLM"/>
    </source>
</evidence>
<keyword evidence="4" id="KW-1185">Reference proteome</keyword>
<feature type="compositionally biased region" description="Polar residues" evidence="1">
    <location>
        <begin position="12"/>
        <end position="25"/>
    </location>
</feature>
<reference evidence="3" key="2">
    <citation type="submission" date="2023-06" db="EMBL/GenBank/DDBJ databases">
        <authorList>
            <consortium name="Lawrence Berkeley National Laboratory"/>
            <person name="Haridas S."/>
            <person name="Hensen N."/>
            <person name="Bonometti L."/>
            <person name="Westerberg I."/>
            <person name="Brannstrom I.O."/>
            <person name="Guillou S."/>
            <person name="Cros-Aarteil S."/>
            <person name="Calhoun S."/>
            <person name="Kuo A."/>
            <person name="Mondo S."/>
            <person name="Pangilinan J."/>
            <person name="Riley R."/>
            <person name="LaButti K."/>
            <person name="Andreopoulos B."/>
            <person name="Lipzen A."/>
            <person name="Chen C."/>
            <person name="Yanf M."/>
            <person name="Daum C."/>
            <person name="Ng V."/>
            <person name="Clum A."/>
            <person name="Steindorff A."/>
            <person name="Ohm R."/>
            <person name="Martin F."/>
            <person name="Silar P."/>
            <person name="Natvig D."/>
            <person name="Lalanne C."/>
            <person name="Gautier V."/>
            <person name="Ament-velasquez S.L."/>
            <person name="Kruys A."/>
            <person name="Hutchinson M.I."/>
            <person name="Powell A.J."/>
            <person name="Barry K."/>
            <person name="Miller A.N."/>
            <person name="Grigoriev I.V."/>
            <person name="Debuchy R."/>
            <person name="Gladieux P."/>
            <person name="Thoren M.H."/>
            <person name="Johannesson H."/>
        </authorList>
    </citation>
    <scope>NUCLEOTIDE SEQUENCE</scope>
    <source>
        <strain evidence="3">CBS 232.78</strain>
    </source>
</reference>
<feature type="compositionally biased region" description="Polar residues" evidence="1">
    <location>
        <begin position="773"/>
        <end position="786"/>
    </location>
</feature>
<name>A0AAE0K1W4_9PEZI</name>
<protein>
    <recommendedName>
        <fullName evidence="5">Serine-rich protein</fullName>
    </recommendedName>
</protein>